<proteinExistence type="predicted"/>
<dbReference type="AlphaFoldDB" id="E1TJ76"/>
<dbReference type="STRING" id="640512.BC1003_6095"/>
<organism evidence="1">
    <name type="scientific">Burkholderia sp. (strain CCGE1003)</name>
    <dbReference type="NCBI Taxonomy" id="640512"/>
    <lineage>
        <taxon>Bacteria</taxon>
        <taxon>Pseudomonadati</taxon>
        <taxon>Pseudomonadota</taxon>
        <taxon>Betaproteobacteria</taxon>
        <taxon>Burkholderiales</taxon>
        <taxon>Burkholderiaceae</taxon>
        <taxon>Burkholderia</taxon>
    </lineage>
</organism>
<dbReference type="HOGENOM" id="CLU_727369_0_0_4"/>
<accession>E1TJ76</accession>
<reference evidence="1" key="1">
    <citation type="submission" date="2010-09" db="EMBL/GenBank/DDBJ databases">
        <title>Complete sequence of chromosome2 of Burkholderia sp. CCGE1003.</title>
        <authorList>
            <consortium name="US DOE Joint Genome Institute"/>
            <person name="Lucas S."/>
            <person name="Copeland A."/>
            <person name="Lapidus A."/>
            <person name="Cheng J.-F."/>
            <person name="Bruce D."/>
            <person name="Goodwin L."/>
            <person name="Pitluck S."/>
            <person name="Daligault H."/>
            <person name="Davenport K."/>
            <person name="Detter J.C."/>
            <person name="Han C."/>
            <person name="Tapia R."/>
            <person name="Land M."/>
            <person name="Hauser L."/>
            <person name="Jeffries C."/>
            <person name="Kyrpides N."/>
            <person name="Ivanova N."/>
            <person name="Ovchinnikova G."/>
            <person name="Martinez-Romero E."/>
            <person name="Rogel M.A."/>
            <person name="Auchtung J."/>
            <person name="Tiedje J.M."/>
            <person name="Woyke T."/>
        </authorList>
    </citation>
    <scope>NUCLEOTIDE SEQUENCE</scope>
    <source>
        <strain evidence="1">CCGE1003</strain>
    </source>
</reference>
<dbReference type="KEGG" id="bgf:BC1003_6095"/>
<dbReference type="eggNOG" id="ENOG502Z9SE">
    <property type="taxonomic scope" value="Bacteria"/>
</dbReference>
<gene>
    <name evidence="1" type="ordered locus">BC1003_6095</name>
</gene>
<sequence>MTEMGAVPTHDEELPSEMAKVRETVLAAMEDFVPAGPPVSREEAKQFFLSSWTEAGRDLPPYYLVYFLLVDLLRFPHLGQWEKVAWAVPVRLRGKLYGIEHRKMGIGVFAPNPDPSATRSTKSSEEAEADAREIVRLLKRAVAAAEPYFEWRARTAAKGPNINVANRSAVLFERYQFFREQFEALGSEALRRRDEMTKPEEGLNNHKLRFSHIFPGLRLKDEAEWSAQAAIEAFFSWTEHVFIHLAILQGRVENGEEVAKLAEADWKTKFKAALDIDEPTMKTHYDNLLALRTQIRNFMAHGAFGKRGEAFNFHSGAGAVPVLLTRNPKHRYSLTGGPEFDERSALREIELFITHLWSGTREPARECLESELPTVLKYATDGTYAKAMRSIGSMKKFMEDYAVRQERAANMDW</sequence>
<protein>
    <submittedName>
        <fullName evidence="1">Uncharacterized protein</fullName>
    </submittedName>
</protein>
<name>E1TJ76_BURSG</name>
<dbReference type="EMBL" id="CP002218">
    <property type="protein sequence ID" value="ADN61987.1"/>
    <property type="molecule type" value="Genomic_DNA"/>
</dbReference>
<evidence type="ECO:0000313" key="1">
    <source>
        <dbReference type="EMBL" id="ADN61987.1"/>
    </source>
</evidence>